<dbReference type="InterPro" id="IPR050504">
    <property type="entry name" value="IgSF_BTN/MOG"/>
</dbReference>
<dbReference type="SUPFAM" id="SSF48726">
    <property type="entry name" value="Immunoglobulin"/>
    <property type="match status" value="1"/>
</dbReference>
<reference evidence="6" key="2">
    <citation type="submission" date="2025-09" db="UniProtKB">
        <authorList>
            <consortium name="Ensembl"/>
        </authorList>
    </citation>
    <scope>IDENTIFICATION</scope>
</reference>
<dbReference type="GO" id="GO:0001817">
    <property type="term" value="P:regulation of cytokine production"/>
    <property type="evidence" value="ECO:0007669"/>
    <property type="project" value="TreeGrafter"/>
</dbReference>
<evidence type="ECO:0000259" key="5">
    <source>
        <dbReference type="PROSITE" id="PS50835"/>
    </source>
</evidence>
<dbReference type="InterPro" id="IPR003598">
    <property type="entry name" value="Ig_sub2"/>
</dbReference>
<dbReference type="SMART" id="SM00406">
    <property type="entry name" value="IGv"/>
    <property type="match status" value="1"/>
</dbReference>
<protein>
    <recommendedName>
        <fullName evidence="5">Ig-like domain-containing protein</fullName>
    </recommendedName>
</protein>
<dbReference type="PANTHER" id="PTHR24100">
    <property type="entry name" value="BUTYROPHILIN"/>
    <property type="match status" value="1"/>
</dbReference>
<dbReference type="GO" id="GO:0009897">
    <property type="term" value="C:external side of plasma membrane"/>
    <property type="evidence" value="ECO:0007669"/>
    <property type="project" value="TreeGrafter"/>
</dbReference>
<keyword evidence="4" id="KW-1133">Transmembrane helix</keyword>
<evidence type="ECO:0000256" key="4">
    <source>
        <dbReference type="SAM" id="Phobius"/>
    </source>
</evidence>
<dbReference type="PROSITE" id="PS50835">
    <property type="entry name" value="IG_LIKE"/>
    <property type="match status" value="1"/>
</dbReference>
<dbReference type="Ensembl" id="ENSOMET00000028368.1">
    <property type="protein sequence ID" value="ENSOMEP00000034397.1"/>
    <property type="gene ID" value="ENSOMEG00000021004.1"/>
</dbReference>
<keyword evidence="2 4" id="KW-0472">Membrane</keyword>
<evidence type="ECO:0000256" key="2">
    <source>
        <dbReference type="ARBA" id="ARBA00023136"/>
    </source>
</evidence>
<dbReference type="Gene3D" id="2.60.40.10">
    <property type="entry name" value="Immunoglobulins"/>
    <property type="match status" value="1"/>
</dbReference>
<evidence type="ECO:0000313" key="6">
    <source>
        <dbReference type="Ensembl" id="ENSOMEP00000034397.1"/>
    </source>
</evidence>
<keyword evidence="4" id="KW-0812">Transmembrane</keyword>
<dbReference type="OMA" id="WENTLPF"/>
<proteinExistence type="predicted"/>
<keyword evidence="3" id="KW-0393">Immunoglobulin domain</keyword>
<feature type="transmembrane region" description="Helical" evidence="4">
    <location>
        <begin position="145"/>
        <end position="167"/>
    </location>
</feature>
<dbReference type="SMART" id="SM00408">
    <property type="entry name" value="IGc2"/>
    <property type="match status" value="1"/>
</dbReference>
<dbReference type="PaxDb" id="30732-ENSOMEP00000034397"/>
<evidence type="ECO:0000256" key="1">
    <source>
        <dbReference type="ARBA" id="ARBA00004370"/>
    </source>
</evidence>
<dbReference type="GO" id="GO:0050852">
    <property type="term" value="P:T cell receptor signaling pathway"/>
    <property type="evidence" value="ECO:0007669"/>
    <property type="project" value="TreeGrafter"/>
</dbReference>
<dbReference type="GeneTree" id="ENSGT00940000179134"/>
<name>A0A3B3DW81_ORYME</name>
<dbReference type="InterPro" id="IPR013783">
    <property type="entry name" value="Ig-like_fold"/>
</dbReference>
<dbReference type="Pfam" id="PF07686">
    <property type="entry name" value="V-set"/>
    <property type="match status" value="1"/>
</dbReference>
<dbReference type="SMART" id="SM00409">
    <property type="entry name" value="IG"/>
    <property type="match status" value="1"/>
</dbReference>
<keyword evidence="7" id="KW-1185">Reference proteome</keyword>
<dbReference type="GO" id="GO:0005102">
    <property type="term" value="F:signaling receptor binding"/>
    <property type="evidence" value="ECO:0007669"/>
    <property type="project" value="TreeGrafter"/>
</dbReference>
<evidence type="ECO:0000256" key="3">
    <source>
        <dbReference type="ARBA" id="ARBA00023319"/>
    </source>
</evidence>
<dbReference type="InterPro" id="IPR013106">
    <property type="entry name" value="Ig_V-set"/>
</dbReference>
<dbReference type="AlphaFoldDB" id="A0A3B3DW81"/>
<comment type="subcellular location">
    <subcellularLocation>
        <location evidence="1">Membrane</location>
    </subcellularLocation>
</comment>
<dbReference type="InterPro" id="IPR036179">
    <property type="entry name" value="Ig-like_dom_sf"/>
</dbReference>
<dbReference type="InterPro" id="IPR007110">
    <property type="entry name" value="Ig-like_dom"/>
</dbReference>
<feature type="domain" description="Ig-like" evidence="5">
    <location>
        <begin position="32"/>
        <end position="128"/>
    </location>
</feature>
<dbReference type="STRING" id="30732.ENSOMEP00000034397"/>
<dbReference type="Proteomes" id="UP000261560">
    <property type="component" value="Unplaced"/>
</dbReference>
<dbReference type="PANTHER" id="PTHR24100:SF151">
    <property type="entry name" value="ICOS LIGAND"/>
    <property type="match status" value="1"/>
</dbReference>
<evidence type="ECO:0000313" key="7">
    <source>
        <dbReference type="Proteomes" id="UP000261560"/>
    </source>
</evidence>
<dbReference type="InterPro" id="IPR003599">
    <property type="entry name" value="Ig_sub"/>
</dbReference>
<sequence>FLPLKELLLTLVTKSYLVIEDYVTFYIRAVPGQNVTLPCRAPKSNPIIAIEWFKPGEEETYLLLYRAGLVLPDGQHPAYRNRVAFQKEQTKDGDASVTLRAVTVEDSGTYTCVVSQRETSQTRSRQILPTTFIRLTVDPAPSCELLQLTLFFLRFHLLTSLCCFSNFKMSLIFICSFKIKVFKLNLLLFHFIYSFIKHLSPPAKEAQSAVHKKIQYITILKTI</sequence>
<reference evidence="6" key="1">
    <citation type="submission" date="2025-08" db="UniProtKB">
        <authorList>
            <consortium name="Ensembl"/>
        </authorList>
    </citation>
    <scope>IDENTIFICATION</scope>
</reference>
<accession>A0A3B3DW81</accession>
<organism evidence="6 7">
    <name type="scientific">Oryzias melastigma</name>
    <name type="common">Marine medaka</name>
    <dbReference type="NCBI Taxonomy" id="30732"/>
    <lineage>
        <taxon>Eukaryota</taxon>
        <taxon>Metazoa</taxon>
        <taxon>Chordata</taxon>
        <taxon>Craniata</taxon>
        <taxon>Vertebrata</taxon>
        <taxon>Euteleostomi</taxon>
        <taxon>Actinopterygii</taxon>
        <taxon>Neopterygii</taxon>
        <taxon>Teleostei</taxon>
        <taxon>Neoteleostei</taxon>
        <taxon>Acanthomorphata</taxon>
        <taxon>Ovalentaria</taxon>
        <taxon>Atherinomorphae</taxon>
        <taxon>Beloniformes</taxon>
        <taxon>Adrianichthyidae</taxon>
        <taxon>Oryziinae</taxon>
        <taxon>Oryzias</taxon>
    </lineage>
</organism>